<reference evidence="1" key="1">
    <citation type="journal article" date="2019" name="Sci. Rep.">
        <title>Draft genome of Tanacetum cinerariifolium, the natural source of mosquito coil.</title>
        <authorList>
            <person name="Yamashiro T."/>
            <person name="Shiraishi A."/>
            <person name="Satake H."/>
            <person name="Nakayama K."/>
        </authorList>
    </citation>
    <scope>NUCLEOTIDE SEQUENCE</scope>
</reference>
<accession>A0A699KA01</accession>
<sequence length="152" mass="17189">MSIYLFPREDGNGPMKSIPNVKNLANLDGILRQFISLQNLSLTLTSVIRFDQVVGITINYRTIETEVKHLFGGVVQAMMSLDGSIVASLENFNGFLAMNKPPDDLLRTDFEQERVVPKVMLHILEEFVLLLGRHHFNNEVPHMVVCKVGKPR</sequence>
<proteinExistence type="predicted"/>
<organism evidence="1">
    <name type="scientific">Tanacetum cinerariifolium</name>
    <name type="common">Dalmatian daisy</name>
    <name type="synonym">Chrysanthemum cinerariifolium</name>
    <dbReference type="NCBI Taxonomy" id="118510"/>
    <lineage>
        <taxon>Eukaryota</taxon>
        <taxon>Viridiplantae</taxon>
        <taxon>Streptophyta</taxon>
        <taxon>Embryophyta</taxon>
        <taxon>Tracheophyta</taxon>
        <taxon>Spermatophyta</taxon>
        <taxon>Magnoliopsida</taxon>
        <taxon>eudicotyledons</taxon>
        <taxon>Gunneridae</taxon>
        <taxon>Pentapetalae</taxon>
        <taxon>asterids</taxon>
        <taxon>campanulids</taxon>
        <taxon>Asterales</taxon>
        <taxon>Asteraceae</taxon>
        <taxon>Asteroideae</taxon>
        <taxon>Anthemideae</taxon>
        <taxon>Anthemidinae</taxon>
        <taxon>Tanacetum</taxon>
    </lineage>
</organism>
<dbReference type="AlphaFoldDB" id="A0A699KA01"/>
<dbReference type="EMBL" id="BKCJ010497499">
    <property type="protein sequence ID" value="GFA83703.1"/>
    <property type="molecule type" value="Genomic_DNA"/>
</dbReference>
<feature type="non-terminal residue" evidence="1">
    <location>
        <position position="152"/>
    </location>
</feature>
<evidence type="ECO:0000313" key="1">
    <source>
        <dbReference type="EMBL" id="GFA83703.1"/>
    </source>
</evidence>
<gene>
    <name evidence="1" type="ORF">Tci_655675</name>
</gene>
<protein>
    <submittedName>
        <fullName evidence="1">Uncharacterized protein</fullName>
    </submittedName>
</protein>
<comment type="caution">
    <text evidence="1">The sequence shown here is derived from an EMBL/GenBank/DDBJ whole genome shotgun (WGS) entry which is preliminary data.</text>
</comment>
<name>A0A699KA01_TANCI</name>